<dbReference type="AlphaFoldDB" id="N8RK73"/>
<accession>N8RK73</accession>
<dbReference type="Proteomes" id="UP000018426">
    <property type="component" value="Unassembled WGS sequence"/>
</dbReference>
<sequence>MGCLLSTGKLVTSCLQESVTSTWFYAYLTGIAQQVKQTYNLPLVLIVDNASIHRSKKMADYRELLKTKFSTNLYFIRQSATEFR</sequence>
<gene>
    <name evidence="1" type="ORF">F989_00906</name>
</gene>
<dbReference type="EMBL" id="APOL01000019">
    <property type="protein sequence ID" value="ENU33934.1"/>
    <property type="molecule type" value="Genomic_DNA"/>
</dbReference>
<organism evidence="1 2">
    <name type="scientific">Acinetobacter parvus NIPH 1103</name>
    <dbReference type="NCBI Taxonomy" id="1217671"/>
    <lineage>
        <taxon>Bacteria</taxon>
        <taxon>Pseudomonadati</taxon>
        <taxon>Pseudomonadota</taxon>
        <taxon>Gammaproteobacteria</taxon>
        <taxon>Moraxellales</taxon>
        <taxon>Moraxellaceae</taxon>
        <taxon>Acinetobacter</taxon>
    </lineage>
</organism>
<protein>
    <recommendedName>
        <fullName evidence="3">Tc1-like transposase DDE domain-containing protein</fullName>
    </recommendedName>
</protein>
<evidence type="ECO:0000313" key="1">
    <source>
        <dbReference type="EMBL" id="ENU33934.1"/>
    </source>
</evidence>
<proteinExistence type="predicted"/>
<name>N8RK73_9GAMM</name>
<evidence type="ECO:0008006" key="3">
    <source>
        <dbReference type="Google" id="ProtNLM"/>
    </source>
</evidence>
<dbReference type="HOGENOM" id="CLU_2520075_0_0_6"/>
<comment type="caution">
    <text evidence="1">The sequence shown here is derived from an EMBL/GenBank/DDBJ whole genome shotgun (WGS) entry which is preliminary data.</text>
</comment>
<dbReference type="STRING" id="134533.GCA_001485085_01683"/>
<reference evidence="1 2" key="1">
    <citation type="submission" date="2013-02" db="EMBL/GenBank/DDBJ databases">
        <title>The Genome Sequence of Acinetobacter parvus NIPH 1103.</title>
        <authorList>
            <consortium name="The Broad Institute Genome Sequencing Platform"/>
            <consortium name="The Broad Institute Genome Sequencing Center for Infectious Disease"/>
            <person name="Cerqueira G."/>
            <person name="Feldgarden M."/>
            <person name="Courvalin P."/>
            <person name="Perichon B."/>
            <person name="Grillot-Courvalin C."/>
            <person name="Clermont D."/>
            <person name="Rocha E."/>
            <person name="Yoon E.-J."/>
            <person name="Nemec A."/>
            <person name="Walker B."/>
            <person name="Young S.K."/>
            <person name="Zeng Q."/>
            <person name="Gargeya S."/>
            <person name="Fitzgerald M."/>
            <person name="Haas B."/>
            <person name="Abouelleil A."/>
            <person name="Alvarado L."/>
            <person name="Arachchi H.M."/>
            <person name="Berlin A.M."/>
            <person name="Chapman S.B."/>
            <person name="Dewar J."/>
            <person name="Goldberg J."/>
            <person name="Griggs A."/>
            <person name="Gujja S."/>
            <person name="Hansen M."/>
            <person name="Howarth C."/>
            <person name="Imamovic A."/>
            <person name="Larimer J."/>
            <person name="McCowan C."/>
            <person name="Murphy C."/>
            <person name="Neiman D."/>
            <person name="Pearson M."/>
            <person name="Priest M."/>
            <person name="Roberts A."/>
            <person name="Saif S."/>
            <person name="Shea T."/>
            <person name="Sisk P."/>
            <person name="Sykes S."/>
            <person name="Wortman J."/>
            <person name="Nusbaum C."/>
            <person name="Birren B."/>
        </authorList>
    </citation>
    <scope>NUCLEOTIDE SEQUENCE [LARGE SCALE GENOMIC DNA]</scope>
    <source>
        <strain evidence="1 2">NIPH 1103</strain>
    </source>
</reference>
<evidence type="ECO:0000313" key="2">
    <source>
        <dbReference type="Proteomes" id="UP000018426"/>
    </source>
</evidence>